<dbReference type="AlphaFoldDB" id="A0A2P2D563"/>
<dbReference type="EMBL" id="BFAY01000011">
    <property type="protein sequence ID" value="GBF39784.1"/>
    <property type="molecule type" value="Genomic_DNA"/>
</dbReference>
<dbReference type="Proteomes" id="UP000245076">
    <property type="component" value="Unassembled WGS sequence"/>
</dbReference>
<gene>
    <name evidence="1" type="ORF">LPTSP1_27890</name>
</gene>
<keyword evidence="2" id="KW-1185">Reference proteome</keyword>
<evidence type="ECO:0000313" key="1">
    <source>
        <dbReference type="EMBL" id="GBF39784.1"/>
    </source>
</evidence>
<sequence>MAEWFKAAVLKTVVGNSHRGFESYLLRLGTTLEMCLSGRKEQFAKLSYGVTCTQGSNPCVSESSKLSPDPGK</sequence>
<protein>
    <submittedName>
        <fullName evidence="1">Uncharacterized protein</fullName>
    </submittedName>
</protein>
<accession>A0A2P2D563</accession>
<name>A0A2P2D563_9LEPT</name>
<comment type="caution">
    <text evidence="1">The sequence shown here is derived from an EMBL/GenBank/DDBJ whole genome shotgun (WGS) entry which is preliminary data.</text>
</comment>
<organism evidence="1 2">
    <name type="scientific">Leptospira johnsonii</name>
    <dbReference type="NCBI Taxonomy" id="1917820"/>
    <lineage>
        <taxon>Bacteria</taxon>
        <taxon>Pseudomonadati</taxon>
        <taxon>Spirochaetota</taxon>
        <taxon>Spirochaetia</taxon>
        <taxon>Leptospirales</taxon>
        <taxon>Leptospiraceae</taxon>
        <taxon>Leptospira</taxon>
    </lineage>
</organism>
<proteinExistence type="predicted"/>
<evidence type="ECO:0000313" key="2">
    <source>
        <dbReference type="Proteomes" id="UP000245076"/>
    </source>
</evidence>
<reference evidence="1 2" key="1">
    <citation type="submission" date="2018-02" db="EMBL/GenBank/DDBJ databases">
        <title>Novel Leptospira species isolated from soil and water in Japan.</title>
        <authorList>
            <person name="Nakao R."/>
            <person name="Masuzawa T."/>
        </authorList>
    </citation>
    <scope>NUCLEOTIDE SEQUENCE [LARGE SCALE GENOMIC DNA]</scope>
    <source>
        <strain evidence="1 2">E8</strain>
    </source>
</reference>